<feature type="transmembrane region" description="Helical" evidence="12">
    <location>
        <begin position="33"/>
        <end position="52"/>
    </location>
</feature>
<proteinExistence type="inferred from homology"/>
<evidence type="ECO:0000256" key="8">
    <source>
        <dbReference type="ARBA" id="ARBA00022989"/>
    </source>
</evidence>
<accession>X0UEB7</accession>
<evidence type="ECO:0000256" key="12">
    <source>
        <dbReference type="SAM" id="Phobius"/>
    </source>
</evidence>
<dbReference type="EMBL" id="BARS01028050">
    <property type="protein sequence ID" value="GAG03940.1"/>
    <property type="molecule type" value="Genomic_DNA"/>
</dbReference>
<evidence type="ECO:0000256" key="2">
    <source>
        <dbReference type="ARBA" id="ARBA00010621"/>
    </source>
</evidence>
<comment type="caution">
    <text evidence="13">The sequence shown here is derived from an EMBL/GenBank/DDBJ whole genome shotgun (WGS) entry which is preliminary data.</text>
</comment>
<dbReference type="GO" id="GO:0005886">
    <property type="term" value="C:plasma membrane"/>
    <property type="evidence" value="ECO:0007669"/>
    <property type="project" value="UniProtKB-SubCell"/>
</dbReference>
<evidence type="ECO:0000256" key="3">
    <source>
        <dbReference type="ARBA" id="ARBA00012374"/>
    </source>
</evidence>
<evidence type="ECO:0000256" key="11">
    <source>
        <dbReference type="ARBA" id="ARBA00047594"/>
    </source>
</evidence>
<keyword evidence="8 12" id="KW-1133">Transmembrane helix</keyword>
<evidence type="ECO:0000256" key="7">
    <source>
        <dbReference type="ARBA" id="ARBA00022801"/>
    </source>
</evidence>
<dbReference type="GO" id="GO:0050380">
    <property type="term" value="F:undecaprenyl-diphosphatase activity"/>
    <property type="evidence" value="ECO:0007669"/>
    <property type="project" value="UniProtKB-EC"/>
</dbReference>
<sequence length="107" mass="11698">LGIVQGFSSLPGLSRSGITISTLLLKKFDDTSALRLSFLMSLPVVLFGNLFLNLNDFTLTSAAIYGLLASFIFGLLTIHILMNLSKRINFGWFVLIFAVLLMASVLI</sequence>
<protein>
    <recommendedName>
        <fullName evidence="4">Undecaprenyl-diphosphatase</fullName>
        <ecNumber evidence="3">3.6.1.27</ecNumber>
    </recommendedName>
    <alternativeName>
        <fullName evidence="10">Undecaprenyl pyrophosphate phosphatase</fullName>
    </alternativeName>
</protein>
<keyword evidence="9 12" id="KW-0472">Membrane</keyword>
<reference evidence="13" key="1">
    <citation type="journal article" date="2014" name="Front. Microbiol.">
        <title>High frequency of phylogenetically diverse reductive dehalogenase-homologous genes in deep subseafloor sedimentary metagenomes.</title>
        <authorList>
            <person name="Kawai M."/>
            <person name="Futagami T."/>
            <person name="Toyoda A."/>
            <person name="Takaki Y."/>
            <person name="Nishi S."/>
            <person name="Hori S."/>
            <person name="Arai W."/>
            <person name="Tsubouchi T."/>
            <person name="Morono Y."/>
            <person name="Uchiyama I."/>
            <person name="Ito T."/>
            <person name="Fujiyama A."/>
            <person name="Inagaki F."/>
            <person name="Takami H."/>
        </authorList>
    </citation>
    <scope>NUCLEOTIDE SEQUENCE</scope>
    <source>
        <strain evidence="13">Expedition CK06-06</strain>
    </source>
</reference>
<feature type="transmembrane region" description="Helical" evidence="12">
    <location>
        <begin position="64"/>
        <end position="82"/>
    </location>
</feature>
<feature type="transmembrane region" description="Helical" evidence="12">
    <location>
        <begin position="88"/>
        <end position="106"/>
    </location>
</feature>
<organism evidence="13">
    <name type="scientific">marine sediment metagenome</name>
    <dbReference type="NCBI Taxonomy" id="412755"/>
    <lineage>
        <taxon>unclassified sequences</taxon>
        <taxon>metagenomes</taxon>
        <taxon>ecological metagenomes</taxon>
    </lineage>
</organism>
<feature type="non-terminal residue" evidence="13">
    <location>
        <position position="1"/>
    </location>
</feature>
<dbReference type="EC" id="3.6.1.27" evidence="3"/>
<keyword evidence="7" id="KW-0378">Hydrolase</keyword>
<comment type="similarity">
    <text evidence="2">Belongs to the UppP family.</text>
</comment>
<dbReference type="PANTHER" id="PTHR30622:SF4">
    <property type="entry name" value="UNDECAPRENYL-DIPHOSPHATASE"/>
    <property type="match status" value="1"/>
</dbReference>
<dbReference type="PANTHER" id="PTHR30622">
    <property type="entry name" value="UNDECAPRENYL-DIPHOSPHATASE"/>
    <property type="match status" value="1"/>
</dbReference>
<name>X0UEB7_9ZZZZ</name>
<evidence type="ECO:0000256" key="1">
    <source>
        <dbReference type="ARBA" id="ARBA00004651"/>
    </source>
</evidence>
<keyword evidence="6 12" id="KW-0812">Transmembrane</keyword>
<evidence type="ECO:0000256" key="4">
    <source>
        <dbReference type="ARBA" id="ARBA00021581"/>
    </source>
</evidence>
<evidence type="ECO:0000256" key="6">
    <source>
        <dbReference type="ARBA" id="ARBA00022692"/>
    </source>
</evidence>
<evidence type="ECO:0000313" key="13">
    <source>
        <dbReference type="EMBL" id="GAG03940.1"/>
    </source>
</evidence>
<dbReference type="Pfam" id="PF02673">
    <property type="entry name" value="BacA"/>
    <property type="match status" value="1"/>
</dbReference>
<dbReference type="InterPro" id="IPR003824">
    <property type="entry name" value="UppP"/>
</dbReference>
<gene>
    <name evidence="13" type="ORF">S01H1_44000</name>
</gene>
<evidence type="ECO:0000256" key="5">
    <source>
        <dbReference type="ARBA" id="ARBA00022475"/>
    </source>
</evidence>
<evidence type="ECO:0000256" key="9">
    <source>
        <dbReference type="ARBA" id="ARBA00023136"/>
    </source>
</evidence>
<keyword evidence="5" id="KW-1003">Cell membrane</keyword>
<evidence type="ECO:0000256" key="10">
    <source>
        <dbReference type="ARBA" id="ARBA00032707"/>
    </source>
</evidence>
<comment type="catalytic activity">
    <reaction evidence="11">
        <text>di-trans,octa-cis-undecaprenyl diphosphate + H2O = di-trans,octa-cis-undecaprenyl phosphate + phosphate + H(+)</text>
        <dbReference type="Rhea" id="RHEA:28094"/>
        <dbReference type="ChEBI" id="CHEBI:15377"/>
        <dbReference type="ChEBI" id="CHEBI:15378"/>
        <dbReference type="ChEBI" id="CHEBI:43474"/>
        <dbReference type="ChEBI" id="CHEBI:58405"/>
        <dbReference type="ChEBI" id="CHEBI:60392"/>
        <dbReference type="EC" id="3.6.1.27"/>
    </reaction>
</comment>
<dbReference type="AlphaFoldDB" id="X0UEB7"/>
<comment type="subcellular location">
    <subcellularLocation>
        <location evidence="1">Cell membrane</location>
        <topology evidence="1">Multi-pass membrane protein</topology>
    </subcellularLocation>
</comment>